<dbReference type="AlphaFoldDB" id="A0A6P6YJQ1"/>
<dbReference type="PROSITE" id="PS50011">
    <property type="entry name" value="PROTEIN_KINASE_DOM"/>
    <property type="match status" value="1"/>
</dbReference>
<evidence type="ECO:0000313" key="8">
    <source>
        <dbReference type="Proteomes" id="UP000515146"/>
    </source>
</evidence>
<protein>
    <submittedName>
        <fullName evidence="9">Cell division control protein 2 homolog</fullName>
    </submittedName>
</protein>
<keyword evidence="9" id="KW-0132">Cell division</keyword>
<dbReference type="InterPro" id="IPR017441">
    <property type="entry name" value="Protein_kinase_ATP_BS"/>
</dbReference>
<dbReference type="GO" id="GO:0004674">
    <property type="term" value="F:protein serine/threonine kinase activity"/>
    <property type="evidence" value="ECO:0007669"/>
    <property type="project" value="UniProtKB-KW"/>
</dbReference>
<proteinExistence type="predicted"/>
<dbReference type="InterPro" id="IPR000719">
    <property type="entry name" value="Prot_kinase_dom"/>
</dbReference>
<evidence type="ECO:0000256" key="3">
    <source>
        <dbReference type="ARBA" id="ARBA00022741"/>
    </source>
</evidence>
<dbReference type="InterPro" id="IPR008266">
    <property type="entry name" value="Tyr_kinase_AS"/>
</dbReference>
<dbReference type="PANTHER" id="PTHR24056:SF107">
    <property type="entry name" value="CYCLIN-DEPENDENT KINASE 11A-RELATED"/>
    <property type="match status" value="1"/>
</dbReference>
<dbReference type="PROSITE" id="PS00107">
    <property type="entry name" value="PROTEIN_KINASE_ATP"/>
    <property type="match status" value="1"/>
</dbReference>
<dbReference type="Gene3D" id="1.10.510.10">
    <property type="entry name" value="Transferase(Phosphotransferase) domain 1"/>
    <property type="match status" value="1"/>
</dbReference>
<keyword evidence="9" id="KW-0131">Cell cycle</keyword>
<evidence type="ECO:0000259" key="7">
    <source>
        <dbReference type="PROSITE" id="PS50011"/>
    </source>
</evidence>
<keyword evidence="8" id="KW-1185">Reference proteome</keyword>
<organism evidence="8 9">
    <name type="scientific">Dermatophagoides pteronyssinus</name>
    <name type="common">European house dust mite</name>
    <dbReference type="NCBI Taxonomy" id="6956"/>
    <lineage>
        <taxon>Eukaryota</taxon>
        <taxon>Metazoa</taxon>
        <taxon>Ecdysozoa</taxon>
        <taxon>Arthropoda</taxon>
        <taxon>Chelicerata</taxon>
        <taxon>Arachnida</taxon>
        <taxon>Acari</taxon>
        <taxon>Acariformes</taxon>
        <taxon>Sarcoptiformes</taxon>
        <taxon>Astigmata</taxon>
        <taxon>Psoroptidia</taxon>
        <taxon>Analgoidea</taxon>
        <taxon>Pyroglyphidae</taxon>
        <taxon>Dermatophagoidinae</taxon>
        <taxon>Dermatophagoides</taxon>
    </lineage>
</organism>
<dbReference type="PANTHER" id="PTHR24056">
    <property type="entry name" value="CELL DIVISION PROTEIN KINASE"/>
    <property type="match status" value="1"/>
</dbReference>
<dbReference type="GO" id="GO:0007346">
    <property type="term" value="P:regulation of mitotic cell cycle"/>
    <property type="evidence" value="ECO:0007669"/>
    <property type="project" value="TreeGrafter"/>
</dbReference>
<evidence type="ECO:0000256" key="2">
    <source>
        <dbReference type="ARBA" id="ARBA00022679"/>
    </source>
</evidence>
<evidence type="ECO:0000256" key="6">
    <source>
        <dbReference type="PROSITE-ProRule" id="PRU10141"/>
    </source>
</evidence>
<dbReference type="SUPFAM" id="SSF56112">
    <property type="entry name" value="Protein kinase-like (PK-like)"/>
    <property type="match status" value="1"/>
</dbReference>
<dbReference type="InterPro" id="IPR011009">
    <property type="entry name" value="Kinase-like_dom_sf"/>
</dbReference>
<dbReference type="PROSITE" id="PS00109">
    <property type="entry name" value="PROTEIN_KINASE_TYR"/>
    <property type="match status" value="1"/>
</dbReference>
<dbReference type="GO" id="GO:0005634">
    <property type="term" value="C:nucleus"/>
    <property type="evidence" value="ECO:0007669"/>
    <property type="project" value="TreeGrafter"/>
</dbReference>
<dbReference type="Proteomes" id="UP000515146">
    <property type="component" value="Unplaced"/>
</dbReference>
<keyword evidence="5 6" id="KW-0067">ATP-binding</keyword>
<keyword evidence="2" id="KW-0808">Transferase</keyword>
<evidence type="ECO:0000256" key="5">
    <source>
        <dbReference type="ARBA" id="ARBA00022840"/>
    </source>
</evidence>
<reference evidence="9" key="1">
    <citation type="submission" date="2025-08" db="UniProtKB">
        <authorList>
            <consortium name="RefSeq"/>
        </authorList>
    </citation>
    <scope>IDENTIFICATION</scope>
    <source>
        <strain evidence="9">Airmid</strain>
    </source>
</reference>
<dbReference type="Gene3D" id="3.30.200.20">
    <property type="entry name" value="Phosphorylase Kinase, domain 1"/>
    <property type="match status" value="1"/>
</dbReference>
<keyword evidence="1" id="KW-0723">Serine/threonine-protein kinase</keyword>
<dbReference type="GO" id="GO:0051301">
    <property type="term" value="P:cell division"/>
    <property type="evidence" value="ECO:0007669"/>
    <property type="project" value="UniProtKB-KW"/>
</dbReference>
<evidence type="ECO:0000313" key="9">
    <source>
        <dbReference type="RefSeq" id="XP_027205452.1"/>
    </source>
</evidence>
<dbReference type="OrthoDB" id="1732493at2759"/>
<gene>
    <name evidence="9" type="primary">LOC113799060</name>
</gene>
<dbReference type="GO" id="GO:0005524">
    <property type="term" value="F:ATP binding"/>
    <property type="evidence" value="ECO:0007669"/>
    <property type="project" value="UniProtKB-UniRule"/>
</dbReference>
<accession>A0A6P6YJQ1</accession>
<keyword evidence="4" id="KW-0418">Kinase</keyword>
<name>A0A6P6YJQ1_DERPT</name>
<feature type="binding site" evidence="6">
    <location>
        <position position="45"/>
    </location>
    <ligand>
        <name>ATP</name>
        <dbReference type="ChEBI" id="CHEBI:30616"/>
    </ligand>
</feature>
<dbReference type="Pfam" id="PF00069">
    <property type="entry name" value="Pkinase"/>
    <property type="match status" value="1"/>
</dbReference>
<dbReference type="KEGG" id="dpte:113799060"/>
<keyword evidence="3 6" id="KW-0547">Nucleotide-binding</keyword>
<dbReference type="InterPro" id="IPR050108">
    <property type="entry name" value="CDK"/>
</dbReference>
<feature type="domain" description="Protein kinase" evidence="7">
    <location>
        <begin position="16"/>
        <end position="306"/>
    </location>
</feature>
<dbReference type="FunFam" id="1.10.510.10:FF:000624">
    <property type="entry name" value="Mitogen-activated protein kinase"/>
    <property type="match status" value="1"/>
</dbReference>
<evidence type="ECO:0000256" key="4">
    <source>
        <dbReference type="ARBA" id="ARBA00022777"/>
    </source>
</evidence>
<evidence type="ECO:0000256" key="1">
    <source>
        <dbReference type="ARBA" id="ARBA00022527"/>
    </source>
</evidence>
<dbReference type="InParanoid" id="A0A6P6YJQ1"/>
<sequence>MNTDDPELEESAQFEKLADEPLGKGAYGQVFRARRADGNAEFAVKDAEIASKVPIWMHGIPRTMFQEVMVMKELRSAHVIPLQAVYVRAQQVCTVMPLYTCDLKRVLSRHTALSEAHVKRLALSILEGLAFLHSHWFLHRDLSPANVFVDRAGNVLLADYGMATSFGTSRKFNYREEVVTLWYRAPELLLGAEMYQDKVDVWAFGCILAEIFLGGQPLFNGANREEQLAKIFAVLGTPGSKDNAGTLWPLAYSLIEFQLFEHRAPTPLASVFTALDPEAVDLLQQCLALNPAERISASKACAHPWFQRAPLPCDKAQLAFPGL</sequence>
<dbReference type="RefSeq" id="XP_027205452.1">
    <property type="nucleotide sequence ID" value="XM_027349651.1"/>
</dbReference>